<feature type="region of interest" description="Disordered" evidence="1">
    <location>
        <begin position="31"/>
        <end position="76"/>
    </location>
</feature>
<name>A0A5B7K0A0_PORTR</name>
<proteinExistence type="predicted"/>
<keyword evidence="3" id="KW-1185">Reference proteome</keyword>
<accession>A0A5B7K0A0</accession>
<comment type="caution">
    <text evidence="2">The sequence shown here is derived from an EMBL/GenBank/DDBJ whole genome shotgun (WGS) entry which is preliminary data.</text>
</comment>
<feature type="compositionally biased region" description="Polar residues" evidence="1">
    <location>
        <begin position="50"/>
        <end position="76"/>
    </location>
</feature>
<sequence>MPRMPRAPTPCQASLHCQATVKLIRCNATPTAQSLHRETRPVLHLRSPHPTIQRQPTPARTQPSQSKLNISSTLKK</sequence>
<dbReference type="Proteomes" id="UP000324222">
    <property type="component" value="Unassembled WGS sequence"/>
</dbReference>
<organism evidence="2 3">
    <name type="scientific">Portunus trituberculatus</name>
    <name type="common">Swimming crab</name>
    <name type="synonym">Neptunus trituberculatus</name>
    <dbReference type="NCBI Taxonomy" id="210409"/>
    <lineage>
        <taxon>Eukaryota</taxon>
        <taxon>Metazoa</taxon>
        <taxon>Ecdysozoa</taxon>
        <taxon>Arthropoda</taxon>
        <taxon>Crustacea</taxon>
        <taxon>Multicrustacea</taxon>
        <taxon>Malacostraca</taxon>
        <taxon>Eumalacostraca</taxon>
        <taxon>Eucarida</taxon>
        <taxon>Decapoda</taxon>
        <taxon>Pleocyemata</taxon>
        <taxon>Brachyura</taxon>
        <taxon>Eubrachyura</taxon>
        <taxon>Portunoidea</taxon>
        <taxon>Portunidae</taxon>
        <taxon>Portuninae</taxon>
        <taxon>Portunus</taxon>
    </lineage>
</organism>
<evidence type="ECO:0000313" key="2">
    <source>
        <dbReference type="EMBL" id="MPC98004.1"/>
    </source>
</evidence>
<dbReference type="AlphaFoldDB" id="A0A5B7K0A0"/>
<evidence type="ECO:0000313" key="3">
    <source>
        <dbReference type="Proteomes" id="UP000324222"/>
    </source>
</evidence>
<evidence type="ECO:0000256" key="1">
    <source>
        <dbReference type="SAM" id="MobiDB-lite"/>
    </source>
</evidence>
<dbReference type="EMBL" id="VSRR010112336">
    <property type="protein sequence ID" value="MPC98004.1"/>
    <property type="molecule type" value="Genomic_DNA"/>
</dbReference>
<reference evidence="2 3" key="1">
    <citation type="submission" date="2019-05" db="EMBL/GenBank/DDBJ databases">
        <title>Another draft genome of Portunus trituberculatus and its Hox gene families provides insights of decapod evolution.</title>
        <authorList>
            <person name="Jeong J.-H."/>
            <person name="Song I."/>
            <person name="Kim S."/>
            <person name="Choi T."/>
            <person name="Kim D."/>
            <person name="Ryu S."/>
            <person name="Kim W."/>
        </authorList>
    </citation>
    <scope>NUCLEOTIDE SEQUENCE [LARGE SCALE GENOMIC DNA]</scope>
    <source>
        <tissue evidence="2">Muscle</tissue>
    </source>
</reference>
<protein>
    <submittedName>
        <fullName evidence="2">Uncharacterized protein</fullName>
    </submittedName>
</protein>
<gene>
    <name evidence="2" type="ORF">E2C01_093354</name>
</gene>